<gene>
    <name evidence="2" type="ORF">BV898_14264</name>
</gene>
<feature type="region of interest" description="Disordered" evidence="1">
    <location>
        <begin position="23"/>
        <end position="43"/>
    </location>
</feature>
<dbReference type="EMBL" id="MTYJ01000172">
    <property type="protein sequence ID" value="OQV11387.1"/>
    <property type="molecule type" value="Genomic_DNA"/>
</dbReference>
<name>A0A1W0W844_HYPEX</name>
<keyword evidence="3" id="KW-1185">Reference proteome</keyword>
<dbReference type="Proteomes" id="UP000192578">
    <property type="component" value="Unassembled WGS sequence"/>
</dbReference>
<dbReference type="AlphaFoldDB" id="A0A1W0W844"/>
<protein>
    <submittedName>
        <fullName evidence="2">Uncharacterized protein</fullName>
    </submittedName>
</protein>
<comment type="caution">
    <text evidence="2">The sequence shown here is derived from an EMBL/GenBank/DDBJ whole genome shotgun (WGS) entry which is preliminary data.</text>
</comment>
<evidence type="ECO:0000313" key="3">
    <source>
        <dbReference type="Proteomes" id="UP000192578"/>
    </source>
</evidence>
<organism evidence="2 3">
    <name type="scientific">Hypsibius exemplaris</name>
    <name type="common">Freshwater tardigrade</name>
    <dbReference type="NCBI Taxonomy" id="2072580"/>
    <lineage>
        <taxon>Eukaryota</taxon>
        <taxon>Metazoa</taxon>
        <taxon>Ecdysozoa</taxon>
        <taxon>Tardigrada</taxon>
        <taxon>Eutardigrada</taxon>
        <taxon>Parachela</taxon>
        <taxon>Hypsibioidea</taxon>
        <taxon>Hypsibiidae</taxon>
        <taxon>Hypsibius</taxon>
    </lineage>
</organism>
<reference evidence="3" key="1">
    <citation type="submission" date="2017-01" db="EMBL/GenBank/DDBJ databases">
        <title>Comparative genomics of anhydrobiosis in the tardigrade Hypsibius dujardini.</title>
        <authorList>
            <person name="Yoshida Y."/>
            <person name="Koutsovoulos G."/>
            <person name="Laetsch D."/>
            <person name="Stevens L."/>
            <person name="Kumar S."/>
            <person name="Horikawa D."/>
            <person name="Ishino K."/>
            <person name="Komine S."/>
            <person name="Tomita M."/>
            <person name="Blaxter M."/>
            <person name="Arakawa K."/>
        </authorList>
    </citation>
    <scope>NUCLEOTIDE SEQUENCE [LARGE SCALE GENOMIC DNA]</scope>
    <source>
        <strain evidence="3">Z151</strain>
    </source>
</reference>
<feature type="compositionally biased region" description="Basic and acidic residues" evidence="1">
    <location>
        <begin position="29"/>
        <end position="40"/>
    </location>
</feature>
<feature type="non-terminal residue" evidence="2">
    <location>
        <position position="1"/>
    </location>
</feature>
<proteinExistence type="predicted"/>
<sequence>TGKEAVKGDLHILRLPQLLAGGSPEEDLEIHPRMPHHEKSPQVPQLVSAVRDLYKSRQQFHPAVEHTKPNHSHSQ</sequence>
<evidence type="ECO:0000256" key="1">
    <source>
        <dbReference type="SAM" id="MobiDB-lite"/>
    </source>
</evidence>
<evidence type="ECO:0000313" key="2">
    <source>
        <dbReference type="EMBL" id="OQV11387.1"/>
    </source>
</evidence>
<accession>A0A1W0W844</accession>